<proteinExistence type="predicted"/>
<dbReference type="InterPro" id="IPR005162">
    <property type="entry name" value="Retrotrans_gag_dom"/>
</dbReference>
<dbReference type="EMBL" id="BAABME010013840">
    <property type="protein sequence ID" value="GAA0186579.1"/>
    <property type="molecule type" value="Genomic_DNA"/>
</dbReference>
<evidence type="ECO:0000313" key="3">
    <source>
        <dbReference type="Proteomes" id="UP001454036"/>
    </source>
</evidence>
<dbReference type="AlphaFoldDB" id="A0AAV3RYR6"/>
<keyword evidence="3" id="KW-1185">Reference proteome</keyword>
<comment type="caution">
    <text evidence="2">The sequence shown here is derived from an EMBL/GenBank/DDBJ whole genome shotgun (WGS) entry which is preliminary data.</text>
</comment>
<evidence type="ECO:0000313" key="2">
    <source>
        <dbReference type="EMBL" id="GAA0186579.1"/>
    </source>
</evidence>
<accession>A0AAV3RYR6</accession>
<dbReference type="Pfam" id="PF03732">
    <property type="entry name" value="Retrotrans_gag"/>
    <property type="match status" value="1"/>
</dbReference>
<dbReference type="Proteomes" id="UP001454036">
    <property type="component" value="Unassembled WGS sequence"/>
</dbReference>
<evidence type="ECO:0000259" key="1">
    <source>
        <dbReference type="Pfam" id="PF03732"/>
    </source>
</evidence>
<organism evidence="2 3">
    <name type="scientific">Lithospermum erythrorhizon</name>
    <name type="common">Purple gromwell</name>
    <name type="synonym">Lithospermum officinale var. erythrorhizon</name>
    <dbReference type="NCBI Taxonomy" id="34254"/>
    <lineage>
        <taxon>Eukaryota</taxon>
        <taxon>Viridiplantae</taxon>
        <taxon>Streptophyta</taxon>
        <taxon>Embryophyta</taxon>
        <taxon>Tracheophyta</taxon>
        <taxon>Spermatophyta</taxon>
        <taxon>Magnoliopsida</taxon>
        <taxon>eudicotyledons</taxon>
        <taxon>Gunneridae</taxon>
        <taxon>Pentapetalae</taxon>
        <taxon>asterids</taxon>
        <taxon>lamiids</taxon>
        <taxon>Boraginales</taxon>
        <taxon>Boraginaceae</taxon>
        <taxon>Boraginoideae</taxon>
        <taxon>Lithospermeae</taxon>
        <taxon>Lithospermum</taxon>
    </lineage>
</organism>
<protein>
    <recommendedName>
        <fullName evidence="1">Retrotransposon gag domain-containing protein</fullName>
    </recommendedName>
</protein>
<gene>
    <name evidence="2" type="ORF">LIER_33867</name>
</gene>
<name>A0AAV3RYR6_LITER</name>
<sequence>MHMEGRAEIWLHGIMTTNPLQSWHQFTEFLATRFDDLKPTNIISEFNKLSQTSYVSDYIDKFEDIRGFMYCLGRYCDNVYFVSSFIRGLKGG</sequence>
<reference evidence="2 3" key="1">
    <citation type="submission" date="2024-01" db="EMBL/GenBank/DDBJ databases">
        <title>The complete chloroplast genome sequence of Lithospermum erythrorhizon: insights into the phylogenetic relationship among Boraginaceae species and the maternal lineages of purple gromwells.</title>
        <authorList>
            <person name="Okada T."/>
            <person name="Watanabe K."/>
        </authorList>
    </citation>
    <scope>NUCLEOTIDE SEQUENCE [LARGE SCALE GENOMIC DNA]</scope>
</reference>
<feature type="domain" description="Retrotransposon gag" evidence="1">
    <location>
        <begin position="1"/>
        <end position="90"/>
    </location>
</feature>